<dbReference type="GO" id="GO:0020037">
    <property type="term" value="F:heme binding"/>
    <property type="evidence" value="ECO:0007669"/>
    <property type="project" value="InterPro"/>
</dbReference>
<dbReference type="Proteomes" id="UP000649753">
    <property type="component" value="Unassembled WGS sequence"/>
</dbReference>
<dbReference type="AlphaFoldDB" id="A0A927M7V4"/>
<sequence length="447" mass="49941">MISRDVPIGCPLHDRAVPLYGKVLAGQTWDRLRDRFGPVAPIQIEPGVAAWLVLGYDECVEVLRNPGVFTHDSRIWREISEGRMLPDSPLMPIFGYRPNVLYADGPEHERLRSTIVDSLARVPKQRLETDIRNLADQLIDRFIADGRTDALQQYARWLPILVMNRIYGMDDRHGYLLAEVSRAVFDADPDAAGQANQQLIEYFGAVVAVKRERPGADVPSWLMEHDAELNDEEMVHQLAQMMLGNCDPTAHLISNTLAALLTDRTFWAQYARSELQVEEAVNRVLWQDPPVPVLPARFARTDTQLRGVPVKAGDALLLGLAAAHGDPVLGDVTGASQSSYVNRAHLAWGAGPHRCPAERLARQIAYIGIGQLLHRIPTMRLAVPTSELNWRPVMYLRGLNELPIEFPPGEPRLPSEMPEPTAPLAVASENGKARAWFTRVTSWLRGR</sequence>
<dbReference type="InterPro" id="IPR017972">
    <property type="entry name" value="Cyt_P450_CS"/>
</dbReference>
<dbReference type="InterPro" id="IPR002397">
    <property type="entry name" value="Cyt_P450_B"/>
</dbReference>
<dbReference type="GO" id="GO:0004497">
    <property type="term" value="F:monooxygenase activity"/>
    <property type="evidence" value="ECO:0007669"/>
    <property type="project" value="InterPro"/>
</dbReference>
<dbReference type="GO" id="GO:0005506">
    <property type="term" value="F:iron ion binding"/>
    <property type="evidence" value="ECO:0007669"/>
    <property type="project" value="InterPro"/>
</dbReference>
<evidence type="ECO:0000313" key="3">
    <source>
        <dbReference type="Proteomes" id="UP000649753"/>
    </source>
</evidence>
<protein>
    <submittedName>
        <fullName evidence="2">Cytochrome P450</fullName>
    </submittedName>
</protein>
<dbReference type="PANTHER" id="PTHR46696:SF1">
    <property type="entry name" value="CYTOCHROME P450 YJIB-RELATED"/>
    <property type="match status" value="1"/>
</dbReference>
<dbReference type="InterPro" id="IPR036396">
    <property type="entry name" value="Cyt_P450_sf"/>
</dbReference>
<comment type="similarity">
    <text evidence="1">Belongs to the cytochrome P450 family.</text>
</comment>
<dbReference type="GO" id="GO:0016705">
    <property type="term" value="F:oxidoreductase activity, acting on paired donors, with incorporation or reduction of molecular oxygen"/>
    <property type="evidence" value="ECO:0007669"/>
    <property type="project" value="InterPro"/>
</dbReference>
<name>A0A927M7V4_9ACTN</name>
<keyword evidence="3" id="KW-1185">Reference proteome</keyword>
<dbReference type="SUPFAM" id="SSF48264">
    <property type="entry name" value="Cytochrome P450"/>
    <property type="match status" value="1"/>
</dbReference>
<dbReference type="RefSeq" id="WP_192768872.1">
    <property type="nucleotide sequence ID" value="NZ_JADBEB010000001.1"/>
</dbReference>
<organism evidence="2 3">
    <name type="scientific">Plantactinospora soyae</name>
    <dbReference type="NCBI Taxonomy" id="1544732"/>
    <lineage>
        <taxon>Bacteria</taxon>
        <taxon>Bacillati</taxon>
        <taxon>Actinomycetota</taxon>
        <taxon>Actinomycetes</taxon>
        <taxon>Micromonosporales</taxon>
        <taxon>Micromonosporaceae</taxon>
        <taxon>Plantactinospora</taxon>
    </lineage>
</organism>
<dbReference type="PROSITE" id="PS00086">
    <property type="entry name" value="CYTOCHROME_P450"/>
    <property type="match status" value="1"/>
</dbReference>
<dbReference type="EMBL" id="JADBEB010000001">
    <property type="protein sequence ID" value="MBE1489394.1"/>
    <property type="molecule type" value="Genomic_DNA"/>
</dbReference>
<evidence type="ECO:0000313" key="2">
    <source>
        <dbReference type="EMBL" id="MBE1489394.1"/>
    </source>
</evidence>
<reference evidence="2" key="1">
    <citation type="submission" date="2020-10" db="EMBL/GenBank/DDBJ databases">
        <title>Sequencing the genomes of 1000 actinobacteria strains.</title>
        <authorList>
            <person name="Klenk H.-P."/>
        </authorList>
    </citation>
    <scope>NUCLEOTIDE SEQUENCE</scope>
    <source>
        <strain evidence="2">DSM 46832</strain>
    </source>
</reference>
<evidence type="ECO:0000256" key="1">
    <source>
        <dbReference type="ARBA" id="ARBA00010617"/>
    </source>
</evidence>
<dbReference type="PANTHER" id="PTHR46696">
    <property type="entry name" value="P450, PUTATIVE (EUROFUNG)-RELATED"/>
    <property type="match status" value="1"/>
</dbReference>
<gene>
    <name evidence="2" type="ORF">H4W31_005032</name>
</gene>
<dbReference type="PRINTS" id="PR00359">
    <property type="entry name" value="BP450"/>
</dbReference>
<accession>A0A927M7V4</accession>
<comment type="caution">
    <text evidence="2">The sequence shown here is derived from an EMBL/GenBank/DDBJ whole genome shotgun (WGS) entry which is preliminary data.</text>
</comment>
<proteinExistence type="inferred from homology"/>
<dbReference type="Gene3D" id="1.10.630.10">
    <property type="entry name" value="Cytochrome P450"/>
    <property type="match status" value="1"/>
</dbReference>